<reference evidence="1" key="2">
    <citation type="submission" date="2022-06" db="UniProtKB">
        <authorList>
            <consortium name="EnsemblMetazoa"/>
        </authorList>
    </citation>
    <scope>IDENTIFICATION</scope>
    <source>
        <strain evidence="1">PS312</strain>
    </source>
</reference>
<accession>A0A2A6BA20</accession>
<evidence type="ECO:0000313" key="1">
    <source>
        <dbReference type="EnsemblMetazoa" id="PPA44575.1"/>
    </source>
</evidence>
<dbReference type="EnsemblMetazoa" id="PPA44575.1">
    <property type="protein sequence ID" value="PPA44575.1"/>
    <property type="gene ID" value="WBGene00282944"/>
</dbReference>
<proteinExistence type="predicted"/>
<keyword evidence="2" id="KW-1185">Reference proteome</keyword>
<protein>
    <submittedName>
        <fullName evidence="1">Uncharacterized protein</fullName>
    </submittedName>
</protein>
<reference evidence="2" key="1">
    <citation type="journal article" date="2008" name="Nat. Genet.">
        <title>The Pristionchus pacificus genome provides a unique perspective on nematode lifestyle and parasitism.</title>
        <authorList>
            <person name="Dieterich C."/>
            <person name="Clifton S.W."/>
            <person name="Schuster L.N."/>
            <person name="Chinwalla A."/>
            <person name="Delehaunty K."/>
            <person name="Dinkelacker I."/>
            <person name="Fulton L."/>
            <person name="Fulton R."/>
            <person name="Godfrey J."/>
            <person name="Minx P."/>
            <person name="Mitreva M."/>
            <person name="Roeseler W."/>
            <person name="Tian H."/>
            <person name="Witte H."/>
            <person name="Yang S.P."/>
            <person name="Wilson R.K."/>
            <person name="Sommer R.J."/>
        </authorList>
    </citation>
    <scope>NUCLEOTIDE SEQUENCE [LARGE SCALE GENOMIC DNA]</scope>
    <source>
        <strain evidence="2">PS312</strain>
    </source>
</reference>
<dbReference type="AlphaFoldDB" id="A0A2A6BA20"/>
<accession>A0A8R1V2J2</accession>
<organism evidence="1 2">
    <name type="scientific">Pristionchus pacificus</name>
    <name type="common">Parasitic nematode worm</name>
    <dbReference type="NCBI Taxonomy" id="54126"/>
    <lineage>
        <taxon>Eukaryota</taxon>
        <taxon>Metazoa</taxon>
        <taxon>Ecdysozoa</taxon>
        <taxon>Nematoda</taxon>
        <taxon>Chromadorea</taxon>
        <taxon>Rhabditida</taxon>
        <taxon>Rhabditina</taxon>
        <taxon>Diplogasteromorpha</taxon>
        <taxon>Diplogasteroidea</taxon>
        <taxon>Neodiplogasteridae</taxon>
        <taxon>Pristionchus</taxon>
    </lineage>
</organism>
<evidence type="ECO:0000313" key="2">
    <source>
        <dbReference type="Proteomes" id="UP000005239"/>
    </source>
</evidence>
<gene>
    <name evidence="1" type="primary">WBGene00282944</name>
</gene>
<dbReference type="Proteomes" id="UP000005239">
    <property type="component" value="Unassembled WGS sequence"/>
</dbReference>
<name>A0A2A6BA20_PRIPA</name>
<sequence length="65" mass="7364">MARFTGEFGLKLRKKLRAKPSYVGCIPSDGIPNAQLWICCIKKVYWQTNLKCDSECWSTALPVKA</sequence>